<dbReference type="InterPro" id="IPR027417">
    <property type="entry name" value="P-loop_NTPase"/>
</dbReference>
<dbReference type="Pfam" id="PF24883">
    <property type="entry name" value="NPHP3_N"/>
    <property type="match status" value="1"/>
</dbReference>
<keyword evidence="8" id="KW-1185">Reference proteome</keyword>
<dbReference type="Gene3D" id="1.25.40.20">
    <property type="entry name" value="Ankyrin repeat-containing domain"/>
    <property type="match status" value="1"/>
</dbReference>
<evidence type="ECO:0000256" key="4">
    <source>
        <dbReference type="ARBA" id="ARBA00022833"/>
    </source>
</evidence>
<evidence type="ECO:0000313" key="8">
    <source>
        <dbReference type="Proteomes" id="UP001152607"/>
    </source>
</evidence>
<dbReference type="PROSITE" id="PS50088">
    <property type="entry name" value="ANK_REPEAT"/>
    <property type="match status" value="2"/>
</dbReference>
<dbReference type="SUPFAM" id="SSF57850">
    <property type="entry name" value="RING/U-box"/>
    <property type="match status" value="1"/>
</dbReference>
<dbReference type="InterPro" id="IPR043145">
    <property type="entry name" value="Znf_ZZ_sf"/>
</dbReference>
<dbReference type="PANTHER" id="PTHR10039:SF16">
    <property type="entry name" value="GPI INOSITOL-DEACYLASE"/>
    <property type="match status" value="1"/>
</dbReference>
<dbReference type="CDD" id="cd02249">
    <property type="entry name" value="ZZ"/>
    <property type="match status" value="1"/>
</dbReference>
<dbReference type="SMART" id="SM00248">
    <property type="entry name" value="ANK"/>
    <property type="match status" value="2"/>
</dbReference>
<dbReference type="Pfam" id="PF22939">
    <property type="entry name" value="WHD_GPIID"/>
    <property type="match status" value="1"/>
</dbReference>
<feature type="repeat" description="ANK" evidence="5">
    <location>
        <begin position="695"/>
        <end position="727"/>
    </location>
</feature>
<accession>A0A9W4XQL9</accession>
<dbReference type="AlphaFoldDB" id="A0A9W4XQL9"/>
<name>A0A9W4XQL9_9PLEO</name>
<dbReference type="EMBL" id="CAOQHR010000001">
    <property type="protein sequence ID" value="CAI6281679.1"/>
    <property type="molecule type" value="Genomic_DNA"/>
</dbReference>
<keyword evidence="1" id="KW-0479">Metal-binding</keyword>
<sequence length="1004" mass="113653">MADPLSIASGVAGILTLSSAVVGAGYRFIHSVSSAPREFAELIREVAYLNSLVSQIVSFQVGRAPILDDGSMAQSIVSDCEAALDDVQQLLRIFEKKQTSTSGRVLGPISWPFKEKDITKCRERINRLCATIQNSISIESASKINSVEVKMEESLKLSTAIGRRVHSSQDMKILDWLSTSNPTRKQAATTQLHRLGTYDWFFNEPVFTDWVTISRLLWLNAPPGAGKTVLFSHIVNYLQSSIAQNSIQGVVAYHYCEFAVSDTLDHFNIVRSLLHQLVGSKTELPQEIQDLYHSSRGQLPKLAMLLDVFQKIIEKGGEPVYILIDGLDEFPDRQKLLSIVRDFEKATPLIRVLLSSRPEYDLRQELSSETSFTIESHHIERDLDIHIRAELSSIPKLRTLPTAKHEELVKTLISRANGMFRWVQCQLDVLRLYKTYDRILESVKTEDYDYVLSMLQWLTSAYRPLHISELAEAIALDPNKRTFDRDQDRLYDPEEVLDLCGSLVRLDENGTVKLAHASCKEYLLSTTLANGPASTARFSITSMGSERHIVESLLTYGLTIALHMYRLNRKLDDKEYPLLNYLRYATRVDIYRNFQALSSWFGKHFRIYGHWYDDLLQVISFVGKPALLEANYTIAFAIRLFLQSCSLALLDGFLTASSTSDLQVISECLKTSFVDWQSYWEDNRNSEALTRLYTNMLTPLSLAAYNNSTNVVHHLLEHGAGVDGIKDGEGAAPLLKAVGNGSKDTFRVLRERGANINICNSFSSHGGTVLKRAALHSADMLDIVMHEKDLQPFLVDGRGRTIAYWIHHDSVVKRNLSAHPHYLTKLDRPEFRTIDLRIVYQNILKLLDSVSATSPIRHDWARDELSNQLFSCGPSYYEFGAIFGESALIRGDIFEQTHNCDACVTNREAGMIGKRYRCLDCIDTDLCETCYKTWQLDKGDLSFCPGHTYHEIPRPCWYNFKEGVVAEDGKTLPQVIEYLKAEFSKLLQELTGDSKNDMQNLASR</sequence>
<evidence type="ECO:0000256" key="2">
    <source>
        <dbReference type="ARBA" id="ARBA00022737"/>
    </source>
</evidence>
<reference evidence="7" key="1">
    <citation type="submission" date="2023-01" db="EMBL/GenBank/DDBJ databases">
        <authorList>
            <person name="Van Ghelder C."/>
            <person name="Rancurel C."/>
        </authorList>
    </citation>
    <scope>NUCLEOTIDE SEQUENCE</scope>
    <source>
        <strain evidence="7">CNCM I-4278</strain>
    </source>
</reference>
<dbReference type="Gene3D" id="3.30.60.90">
    <property type="match status" value="1"/>
</dbReference>
<evidence type="ECO:0000313" key="7">
    <source>
        <dbReference type="EMBL" id="CAI6281679.1"/>
    </source>
</evidence>
<dbReference type="InterPro" id="IPR036770">
    <property type="entry name" value="Ankyrin_rpt-contain_sf"/>
</dbReference>
<dbReference type="SUPFAM" id="SSF52540">
    <property type="entry name" value="P-loop containing nucleoside triphosphate hydrolases"/>
    <property type="match status" value="1"/>
</dbReference>
<evidence type="ECO:0000256" key="5">
    <source>
        <dbReference type="PROSITE-ProRule" id="PRU00023"/>
    </source>
</evidence>
<dbReference type="Pfam" id="PF00569">
    <property type="entry name" value="ZZ"/>
    <property type="match status" value="1"/>
</dbReference>
<comment type="caution">
    <text evidence="7">The sequence shown here is derived from an EMBL/GenBank/DDBJ whole genome shotgun (WGS) entry which is preliminary data.</text>
</comment>
<keyword evidence="4" id="KW-0862">Zinc</keyword>
<dbReference type="PANTHER" id="PTHR10039">
    <property type="entry name" value="AMELOGENIN"/>
    <property type="match status" value="1"/>
</dbReference>
<keyword evidence="2" id="KW-0677">Repeat</keyword>
<dbReference type="InterPro" id="IPR056884">
    <property type="entry name" value="NPHP3-like_N"/>
</dbReference>
<dbReference type="InterPro" id="IPR007111">
    <property type="entry name" value="NACHT_NTPase"/>
</dbReference>
<keyword evidence="5" id="KW-0040">ANK repeat</keyword>
<dbReference type="Pfam" id="PF12796">
    <property type="entry name" value="Ank_2"/>
    <property type="match status" value="1"/>
</dbReference>
<gene>
    <name evidence="7" type="ORF">PDIGIT_LOCUS2137</name>
</gene>
<dbReference type="PROSITE" id="PS50837">
    <property type="entry name" value="NACHT"/>
    <property type="match status" value="1"/>
</dbReference>
<feature type="domain" description="NACHT" evidence="6">
    <location>
        <begin position="215"/>
        <end position="358"/>
    </location>
</feature>
<dbReference type="PROSITE" id="PS50297">
    <property type="entry name" value="ANK_REP_REGION"/>
    <property type="match status" value="2"/>
</dbReference>
<evidence type="ECO:0000259" key="6">
    <source>
        <dbReference type="PROSITE" id="PS50837"/>
    </source>
</evidence>
<evidence type="ECO:0000256" key="3">
    <source>
        <dbReference type="ARBA" id="ARBA00022771"/>
    </source>
</evidence>
<feature type="repeat" description="ANK" evidence="5">
    <location>
        <begin position="729"/>
        <end position="761"/>
    </location>
</feature>
<dbReference type="SUPFAM" id="SSF48403">
    <property type="entry name" value="Ankyrin repeat"/>
    <property type="match status" value="1"/>
</dbReference>
<organism evidence="7 8">
    <name type="scientific">Periconia digitata</name>
    <dbReference type="NCBI Taxonomy" id="1303443"/>
    <lineage>
        <taxon>Eukaryota</taxon>
        <taxon>Fungi</taxon>
        <taxon>Dikarya</taxon>
        <taxon>Ascomycota</taxon>
        <taxon>Pezizomycotina</taxon>
        <taxon>Dothideomycetes</taxon>
        <taxon>Pleosporomycetidae</taxon>
        <taxon>Pleosporales</taxon>
        <taxon>Massarineae</taxon>
        <taxon>Periconiaceae</taxon>
        <taxon>Periconia</taxon>
    </lineage>
</organism>
<protein>
    <recommendedName>
        <fullName evidence="6">NACHT domain-containing protein</fullName>
    </recommendedName>
</protein>
<dbReference type="InterPro" id="IPR002110">
    <property type="entry name" value="Ankyrin_rpt"/>
</dbReference>
<dbReference type="InterPro" id="IPR054471">
    <property type="entry name" value="GPIID_WHD"/>
</dbReference>
<dbReference type="InterPro" id="IPR000433">
    <property type="entry name" value="Znf_ZZ"/>
</dbReference>
<dbReference type="OrthoDB" id="1577640at2759"/>
<keyword evidence="3" id="KW-0863">Zinc-finger</keyword>
<dbReference type="GO" id="GO:0008270">
    <property type="term" value="F:zinc ion binding"/>
    <property type="evidence" value="ECO:0007669"/>
    <property type="project" value="UniProtKB-KW"/>
</dbReference>
<dbReference type="Gene3D" id="3.40.50.300">
    <property type="entry name" value="P-loop containing nucleotide triphosphate hydrolases"/>
    <property type="match status" value="1"/>
</dbReference>
<proteinExistence type="predicted"/>
<dbReference type="Proteomes" id="UP001152607">
    <property type="component" value="Unassembled WGS sequence"/>
</dbReference>
<evidence type="ECO:0000256" key="1">
    <source>
        <dbReference type="ARBA" id="ARBA00022723"/>
    </source>
</evidence>